<keyword evidence="6" id="KW-1185">Reference proteome</keyword>
<keyword evidence="1 2" id="KW-0472">Membrane</keyword>
<feature type="transmembrane region" description="Helical" evidence="2">
    <location>
        <begin position="96"/>
        <end position="123"/>
    </location>
</feature>
<evidence type="ECO:0000256" key="1">
    <source>
        <dbReference type="PIRNR" id="PIRNR006162"/>
    </source>
</evidence>
<keyword evidence="1 2" id="KW-0812">Transmembrane</keyword>
<protein>
    <recommendedName>
        <fullName evidence="1">Phosphatidylglycerophosphatase A</fullName>
        <ecNumber evidence="1">3.1.3.27</ecNumber>
    </recommendedName>
    <alternativeName>
        <fullName evidence="1">Phosphatidylglycerolphosphate phosphatase A</fullName>
    </alternativeName>
</protein>
<dbReference type="AlphaFoldDB" id="A0A238T9M9"/>
<dbReference type="PANTHER" id="PTHR36305">
    <property type="entry name" value="PHOSPHATIDYLGLYCEROPHOSPHATASE A"/>
    <property type="match status" value="1"/>
</dbReference>
<sequence>MAKQKPIFQPTWLWLIKRPVCFLGFGFGTGLAPKAPGTFGTLPAVLIAGLLLGCGVSKLSLALLCIPLFFIGIWICNETEYALGVHDYGGIVWDEIVAMMLVYACVPQGLGWWTIAFVAFRFFDAVKPPPIKWFDQRMSGGFGVMLDDVIAAFFAIAVVWVLVGLNAA</sequence>
<evidence type="ECO:0000256" key="2">
    <source>
        <dbReference type="SAM" id="Phobius"/>
    </source>
</evidence>
<evidence type="ECO:0000313" key="4">
    <source>
        <dbReference type="EMBL" id="SMQ12130.1"/>
    </source>
</evidence>
<dbReference type="Proteomes" id="UP000215450">
    <property type="component" value="Unassembled WGS sequence"/>
</dbReference>
<keyword evidence="2" id="KW-1133">Transmembrane helix</keyword>
<dbReference type="SUPFAM" id="SSF101307">
    <property type="entry name" value="YutG-like"/>
    <property type="match status" value="1"/>
</dbReference>
<reference evidence="4" key="1">
    <citation type="submission" date="2017-05" db="EMBL/GenBank/DDBJ databases">
        <authorList>
            <person name="Song R."/>
            <person name="Chenine A.L."/>
            <person name="Ruprecht R.M."/>
        </authorList>
    </citation>
    <scope>NUCLEOTIDE SEQUENCE</scope>
    <source>
        <strain evidence="4">Kingella_eburonensis</strain>
    </source>
</reference>
<comment type="function">
    <text evidence="1">Lipid phosphatase which dephosphorylates phosphatidylglycerophosphate (PGP) to phosphatidylglycerol (PG).</text>
</comment>
<feature type="transmembrane region" description="Helical" evidence="2">
    <location>
        <begin position="144"/>
        <end position="163"/>
    </location>
</feature>
<dbReference type="GO" id="GO:0005886">
    <property type="term" value="C:plasma membrane"/>
    <property type="evidence" value="ECO:0007669"/>
    <property type="project" value="UniProtKB-SubCell"/>
</dbReference>
<keyword evidence="1" id="KW-1003">Cell membrane</keyword>
<dbReference type="OrthoDB" id="9804091at2"/>
<dbReference type="PIRSF" id="PIRSF006162">
    <property type="entry name" value="PgpA"/>
    <property type="match status" value="1"/>
</dbReference>
<dbReference type="GO" id="GO:0046872">
    <property type="term" value="F:metal ion binding"/>
    <property type="evidence" value="ECO:0007669"/>
    <property type="project" value="UniProtKB-KW"/>
</dbReference>
<comment type="pathway">
    <text evidence="1">Phospholipid metabolism; phosphatidylglycerol biosynthesis; phosphatidylglycerol from CDP-diacylglycerol: step 2/2.</text>
</comment>
<keyword evidence="1" id="KW-0997">Cell inner membrane</keyword>
<dbReference type="GO" id="GO:0009395">
    <property type="term" value="P:phospholipid catabolic process"/>
    <property type="evidence" value="ECO:0007669"/>
    <property type="project" value="UniProtKB-KW"/>
</dbReference>
<dbReference type="UniPathway" id="UPA00084">
    <property type="reaction ID" value="UER00504"/>
</dbReference>
<dbReference type="GO" id="GO:0006655">
    <property type="term" value="P:phosphatidylglycerol biosynthetic process"/>
    <property type="evidence" value="ECO:0007669"/>
    <property type="project" value="UniProtKB-UniPathway"/>
</dbReference>
<dbReference type="RefSeq" id="WP_032137736.1">
    <property type="nucleotide sequence ID" value="NZ_CCNJ01000063.1"/>
</dbReference>
<name>A0A238T9M9_9NEIS</name>
<evidence type="ECO:0000313" key="6">
    <source>
        <dbReference type="Proteomes" id="UP000215450"/>
    </source>
</evidence>
<dbReference type="STRING" id="1522312.GCA_900177895_01523"/>
<dbReference type="PANTHER" id="PTHR36305:SF1">
    <property type="entry name" value="PHOSPHATIDYLGLYCEROPHOSPHATASE A"/>
    <property type="match status" value="1"/>
</dbReference>
<gene>
    <name evidence="5" type="primary">pgpA</name>
    <name evidence="5" type="ORF">KEBURONENSIS_01064</name>
    <name evidence="4" type="ORF">KEBURONENSIS_01140</name>
</gene>
<comment type="catalytic activity">
    <reaction evidence="1">
        <text>a 1,2-diacyl-sn-glycero-3-phospho-(1'-sn-glycero-3'-phosphate) + H2O = a 1,2-diacyl-sn-glycero-3-phospho-(1'-sn-glycerol) + phosphate</text>
        <dbReference type="Rhea" id="RHEA:33751"/>
        <dbReference type="ChEBI" id="CHEBI:15377"/>
        <dbReference type="ChEBI" id="CHEBI:43474"/>
        <dbReference type="ChEBI" id="CHEBI:60110"/>
        <dbReference type="ChEBI" id="CHEBI:64716"/>
        <dbReference type="EC" id="3.1.3.27"/>
    </reaction>
</comment>
<reference evidence="5 6" key="2">
    <citation type="submission" date="2017-06" db="EMBL/GenBank/DDBJ databases">
        <authorList>
            <person name="Kim H.J."/>
            <person name="Triplett B.A."/>
        </authorList>
    </citation>
    <scope>NUCLEOTIDE SEQUENCE [LARGE SCALE GENOMIC DNA]</scope>
    <source>
        <strain evidence="5">Kingella_eburonensis</strain>
    </source>
</reference>
<keyword evidence="1" id="KW-0442">Lipid degradation</keyword>
<keyword evidence="1" id="KW-0443">Lipid metabolism</keyword>
<dbReference type="InterPro" id="IPR007686">
    <property type="entry name" value="YutG/PgpA"/>
</dbReference>
<dbReference type="EC" id="3.1.3.27" evidence="1"/>
<keyword evidence="1" id="KW-1208">Phospholipid metabolism</keyword>
<dbReference type="EMBL" id="FXUV01000015">
    <property type="protein sequence ID" value="SMQ12130.1"/>
    <property type="molecule type" value="Genomic_DNA"/>
</dbReference>
<keyword evidence="1" id="KW-0460">Magnesium</keyword>
<dbReference type="CDD" id="cd06971">
    <property type="entry name" value="PgpA"/>
    <property type="match status" value="1"/>
</dbReference>
<dbReference type="InterPro" id="IPR036681">
    <property type="entry name" value="PgpA-like_sf"/>
</dbReference>
<dbReference type="GO" id="GO:0008962">
    <property type="term" value="F:phosphatidylglycerophosphatase activity"/>
    <property type="evidence" value="ECO:0007669"/>
    <property type="project" value="UniProtKB-EC"/>
</dbReference>
<comment type="cofactor">
    <cofactor evidence="1">
        <name>Mg(2+)</name>
        <dbReference type="ChEBI" id="CHEBI:18420"/>
    </cofactor>
</comment>
<dbReference type="EMBL" id="FXUV02000017">
    <property type="protein sequence ID" value="SNB63263.1"/>
    <property type="molecule type" value="Genomic_DNA"/>
</dbReference>
<dbReference type="GeneID" id="83625620"/>
<keyword evidence="1" id="KW-0479">Metal-binding</keyword>
<feature type="transmembrane region" description="Helical" evidence="2">
    <location>
        <begin position="12"/>
        <end position="32"/>
    </location>
</feature>
<evidence type="ECO:0000259" key="3">
    <source>
        <dbReference type="Pfam" id="PF04608"/>
    </source>
</evidence>
<feature type="transmembrane region" description="Helical" evidence="2">
    <location>
        <begin position="44"/>
        <end position="76"/>
    </location>
</feature>
<keyword evidence="1 5" id="KW-0378">Hydrolase</keyword>
<accession>A0A238T9M9</accession>
<keyword evidence="1" id="KW-0595">Phospholipid degradation</keyword>
<comment type="subcellular location">
    <subcellularLocation>
        <location evidence="1">Cell inner membrane</location>
        <topology evidence="1">Multi-pass membrane protein</topology>
    </subcellularLocation>
</comment>
<dbReference type="InterPro" id="IPR026037">
    <property type="entry name" value="PgpA"/>
</dbReference>
<feature type="domain" description="YutG/PgpA" evidence="3">
    <location>
        <begin position="24"/>
        <end position="162"/>
    </location>
</feature>
<organism evidence="5 6">
    <name type="scientific">Kingella negevensis</name>
    <dbReference type="NCBI Taxonomy" id="1522312"/>
    <lineage>
        <taxon>Bacteria</taxon>
        <taxon>Pseudomonadati</taxon>
        <taxon>Pseudomonadota</taxon>
        <taxon>Betaproteobacteria</taxon>
        <taxon>Neisseriales</taxon>
        <taxon>Neisseriaceae</taxon>
        <taxon>Kingella</taxon>
    </lineage>
</organism>
<proteinExistence type="predicted"/>
<evidence type="ECO:0000313" key="5">
    <source>
        <dbReference type="EMBL" id="SNB63263.1"/>
    </source>
</evidence>
<dbReference type="Pfam" id="PF04608">
    <property type="entry name" value="PgpA"/>
    <property type="match status" value="1"/>
</dbReference>